<dbReference type="AlphaFoldDB" id="A0A3M2RR98"/>
<organism evidence="1 2">
    <name type="scientific">Fusarium kuroshium</name>
    <dbReference type="NCBI Taxonomy" id="2010991"/>
    <lineage>
        <taxon>Eukaryota</taxon>
        <taxon>Fungi</taxon>
        <taxon>Dikarya</taxon>
        <taxon>Ascomycota</taxon>
        <taxon>Pezizomycotina</taxon>
        <taxon>Sordariomycetes</taxon>
        <taxon>Hypocreomycetidae</taxon>
        <taxon>Hypocreales</taxon>
        <taxon>Nectriaceae</taxon>
        <taxon>Fusarium</taxon>
        <taxon>Fusarium solani species complex</taxon>
    </lineage>
</organism>
<dbReference type="Gene3D" id="3.30.559.10">
    <property type="entry name" value="Chloramphenicol acetyltransferase-like domain"/>
    <property type="match status" value="2"/>
</dbReference>
<protein>
    <submittedName>
        <fullName evidence="1">Uncharacterized protein</fullName>
    </submittedName>
</protein>
<dbReference type="InterPro" id="IPR023213">
    <property type="entry name" value="CAT-like_dom_sf"/>
</dbReference>
<sequence length="443" mass="49784">MLLEIGDWRKFGGRLRLNEDDRLELHVPREFTPERPAVKYTHEAFGMSIHSHPLGKRMPKVTEKPSIQHGAQEFKEFAVTKGDPVNGSDLFKGDKPQMSLRIVSFSDATLVSLVWPHSAMDPVGFQAMLKNWSLVMAGRESEVLPVLGAKDDMVYDIVEPPGWTEETEQEESHLAQKRISDFKLVLFGLRFLWDLLWQGACQSKSIFLPKEAVAKLMRQTLEEITITIPLDDEGPFISEGDVLAAWTTRLIASSDPRQLPVTTLTTVNLRYWIKSLMQTTGVYTQNLATAAYMFLSPAMARGPIGPIALANRQHLEAQTTETKLRAIMRTLIAEKEKKDTTLLFGDPNMLLVLVSNWTKAKIMQAADFSPAVIRQGEGTETRTNKPGTMIHLSPSTMKQSIVTRNVMVIKGKDHEGNYWLKGSLLLRTWVKVEEELTALGAET</sequence>
<keyword evidence="2" id="KW-1185">Reference proteome</keyword>
<accession>A0A3M2RR98</accession>
<reference evidence="1 2" key="1">
    <citation type="submission" date="2017-06" db="EMBL/GenBank/DDBJ databases">
        <title>Comparative genomic analysis of Ambrosia Fusariam Clade fungi.</title>
        <authorList>
            <person name="Stajich J.E."/>
            <person name="Carrillo J."/>
            <person name="Kijimoto T."/>
            <person name="Eskalen A."/>
            <person name="O'Donnell K."/>
            <person name="Kasson M."/>
        </authorList>
    </citation>
    <scope>NUCLEOTIDE SEQUENCE [LARGE SCALE GENOMIC DNA]</scope>
    <source>
        <strain evidence="1">UCR3666</strain>
    </source>
</reference>
<name>A0A3M2RR98_9HYPO</name>
<proteinExistence type="predicted"/>
<evidence type="ECO:0000313" key="1">
    <source>
        <dbReference type="EMBL" id="RMJ07722.1"/>
    </source>
</evidence>
<evidence type="ECO:0000313" key="2">
    <source>
        <dbReference type="Proteomes" id="UP000277212"/>
    </source>
</evidence>
<gene>
    <name evidence="1" type="ORF">CDV36_012686</name>
</gene>
<comment type="caution">
    <text evidence="1">The sequence shown here is derived from an EMBL/GenBank/DDBJ whole genome shotgun (WGS) entry which is preliminary data.</text>
</comment>
<dbReference type="EMBL" id="NKUJ01000325">
    <property type="protein sequence ID" value="RMJ07722.1"/>
    <property type="molecule type" value="Genomic_DNA"/>
</dbReference>
<dbReference type="STRING" id="2010991.A0A3M2RR98"/>
<dbReference type="Proteomes" id="UP000277212">
    <property type="component" value="Unassembled WGS sequence"/>
</dbReference>
<dbReference type="OrthoDB" id="21502at2759"/>